<dbReference type="SUPFAM" id="SSF52317">
    <property type="entry name" value="Class I glutamine amidotransferase-like"/>
    <property type="match status" value="1"/>
</dbReference>
<comment type="function">
    <text evidence="10">IGPS catalyzes the conversion of PRFAR and glutamine to IGP, AICAR and glutamate. The HisH subunit catalyzes the hydrolysis of glutamine to glutamate and ammonia as part of the synthesis of IGP and AICAR. The resulting ammonia molecule is channeled to the active site of HisF.</text>
</comment>
<dbReference type="PIRSF" id="PIRSF000495">
    <property type="entry name" value="Amidotransf_hisH"/>
    <property type="match status" value="1"/>
</dbReference>
<evidence type="ECO:0000256" key="1">
    <source>
        <dbReference type="ARBA" id="ARBA00005091"/>
    </source>
</evidence>
<dbReference type="EC" id="4.3.2.10" evidence="10"/>
<keyword evidence="5 10" id="KW-0315">Glutamine amidotransferase</keyword>
<dbReference type="EC" id="3.5.1.2" evidence="10"/>
<evidence type="ECO:0000313" key="12">
    <source>
        <dbReference type="EMBL" id="GAA4175695.1"/>
    </source>
</evidence>
<evidence type="ECO:0000256" key="7">
    <source>
        <dbReference type="ARBA" id="ARBA00023239"/>
    </source>
</evidence>
<keyword evidence="10" id="KW-0963">Cytoplasm</keyword>
<proteinExistence type="inferred from homology"/>
<dbReference type="InterPro" id="IPR010139">
    <property type="entry name" value="Imidazole-glycPsynth_HisH"/>
</dbReference>
<dbReference type="InterPro" id="IPR017926">
    <property type="entry name" value="GATASE"/>
</dbReference>
<dbReference type="CDD" id="cd01748">
    <property type="entry name" value="GATase1_IGP_Synthase"/>
    <property type="match status" value="1"/>
</dbReference>
<comment type="subcellular location">
    <subcellularLocation>
        <location evidence="10">Cytoplasm</location>
    </subcellularLocation>
</comment>
<feature type="active site" evidence="10">
    <location>
        <position position="188"/>
    </location>
</feature>
<keyword evidence="3 10" id="KW-0028">Amino-acid biosynthesis</keyword>
<keyword evidence="13" id="KW-1185">Reference proteome</keyword>
<evidence type="ECO:0000256" key="4">
    <source>
        <dbReference type="ARBA" id="ARBA00022801"/>
    </source>
</evidence>
<feature type="domain" description="Glutamine amidotransferase" evidence="11">
    <location>
        <begin position="4"/>
        <end position="194"/>
    </location>
</feature>
<accession>A0ABP8A1L7</accession>
<dbReference type="EMBL" id="BAAAZK010000006">
    <property type="protein sequence ID" value="GAA4175695.1"/>
    <property type="molecule type" value="Genomic_DNA"/>
</dbReference>
<evidence type="ECO:0000256" key="10">
    <source>
        <dbReference type="HAMAP-Rule" id="MF_00278"/>
    </source>
</evidence>
<evidence type="ECO:0000256" key="9">
    <source>
        <dbReference type="ARBA" id="ARBA00049534"/>
    </source>
</evidence>
<keyword evidence="6 10" id="KW-0368">Histidine biosynthesis</keyword>
<reference evidence="13" key="1">
    <citation type="journal article" date="2019" name="Int. J. Syst. Evol. Microbiol.">
        <title>The Global Catalogue of Microorganisms (GCM) 10K type strain sequencing project: providing services to taxonomists for standard genome sequencing and annotation.</title>
        <authorList>
            <consortium name="The Broad Institute Genomics Platform"/>
            <consortium name="The Broad Institute Genome Sequencing Center for Infectious Disease"/>
            <person name="Wu L."/>
            <person name="Ma J."/>
        </authorList>
    </citation>
    <scope>NUCLEOTIDE SEQUENCE [LARGE SCALE GENOMIC DNA]</scope>
    <source>
        <strain evidence="13">JCM 16722</strain>
    </source>
</reference>
<comment type="catalytic activity">
    <reaction evidence="8 10">
        <text>5-[(5-phospho-1-deoxy-D-ribulos-1-ylimino)methylamino]-1-(5-phospho-beta-D-ribosyl)imidazole-4-carboxamide + L-glutamine = D-erythro-1-(imidazol-4-yl)glycerol 3-phosphate + 5-amino-1-(5-phospho-beta-D-ribosyl)imidazole-4-carboxamide + L-glutamate + H(+)</text>
        <dbReference type="Rhea" id="RHEA:24793"/>
        <dbReference type="ChEBI" id="CHEBI:15378"/>
        <dbReference type="ChEBI" id="CHEBI:29985"/>
        <dbReference type="ChEBI" id="CHEBI:58278"/>
        <dbReference type="ChEBI" id="CHEBI:58359"/>
        <dbReference type="ChEBI" id="CHEBI:58475"/>
        <dbReference type="ChEBI" id="CHEBI:58525"/>
        <dbReference type="EC" id="4.3.2.10"/>
    </reaction>
</comment>
<dbReference type="NCBIfam" id="TIGR01855">
    <property type="entry name" value="IMP_synth_hisH"/>
    <property type="match status" value="1"/>
</dbReference>
<evidence type="ECO:0000259" key="11">
    <source>
        <dbReference type="Pfam" id="PF00117"/>
    </source>
</evidence>
<dbReference type="Pfam" id="PF00117">
    <property type="entry name" value="GATase"/>
    <property type="match status" value="1"/>
</dbReference>
<evidence type="ECO:0000256" key="5">
    <source>
        <dbReference type="ARBA" id="ARBA00022962"/>
    </source>
</evidence>
<comment type="catalytic activity">
    <reaction evidence="9 10">
        <text>L-glutamine + H2O = L-glutamate + NH4(+)</text>
        <dbReference type="Rhea" id="RHEA:15889"/>
        <dbReference type="ChEBI" id="CHEBI:15377"/>
        <dbReference type="ChEBI" id="CHEBI:28938"/>
        <dbReference type="ChEBI" id="CHEBI:29985"/>
        <dbReference type="ChEBI" id="CHEBI:58359"/>
        <dbReference type="EC" id="3.5.1.2"/>
    </reaction>
</comment>
<gene>
    <name evidence="12" type="primary">hisH_2</name>
    <name evidence="10" type="synonym">hisH</name>
    <name evidence="12" type="ORF">GCM10022218_21840</name>
</gene>
<dbReference type="InterPro" id="IPR029062">
    <property type="entry name" value="Class_I_gatase-like"/>
</dbReference>
<protein>
    <recommendedName>
        <fullName evidence="10">Imidazole glycerol phosphate synthase subunit HisH</fullName>
        <ecNumber evidence="10">4.3.2.10</ecNumber>
    </recommendedName>
    <alternativeName>
        <fullName evidence="10">IGP synthase glutaminase subunit</fullName>
        <ecNumber evidence="10">3.5.1.2</ecNumber>
    </alternativeName>
    <alternativeName>
        <fullName evidence="10">IGP synthase subunit HisH</fullName>
    </alternativeName>
    <alternativeName>
        <fullName evidence="10">ImGP synthase subunit HisH</fullName>
        <shortName evidence="10">IGPS subunit HisH</shortName>
    </alternativeName>
</protein>
<dbReference type="Gene3D" id="3.40.50.880">
    <property type="match status" value="1"/>
</dbReference>
<sequence>MITLVDYGVGNINAFVNVYKRLDVPVKIAKTRTDLIGAEKLILPGVGHFDHAMTQLNQSGMRETLDDLVLGGDIPVIGICVGMQMMAKSSDEGEMEGLGWIDAQVKIFDRKKIDYVTQLPHMGWNDVKPIKDLALFNGLEKDAIFYFLHSYYFECNCSEDILAVTDYGGEFTSAAHYKNRFGIQFHPEKSHHYGEVLLGNFAKLNVEENVTTKNYSQPAYTG</sequence>
<comment type="caution">
    <text evidence="12">The sequence shown here is derived from an EMBL/GenBank/DDBJ whole genome shotgun (WGS) entry which is preliminary data.</text>
</comment>
<evidence type="ECO:0000256" key="8">
    <source>
        <dbReference type="ARBA" id="ARBA00047838"/>
    </source>
</evidence>
<evidence type="ECO:0000256" key="3">
    <source>
        <dbReference type="ARBA" id="ARBA00022605"/>
    </source>
</evidence>
<dbReference type="HAMAP" id="MF_00278">
    <property type="entry name" value="HisH"/>
    <property type="match status" value="1"/>
</dbReference>
<dbReference type="PANTHER" id="PTHR42701:SF1">
    <property type="entry name" value="IMIDAZOLE GLYCEROL PHOSPHATE SYNTHASE SUBUNIT HISH"/>
    <property type="match status" value="1"/>
</dbReference>
<organism evidence="12 13">
    <name type="scientific">Sphingobacterium ginsenosidimutans</name>
    <dbReference type="NCBI Taxonomy" id="687845"/>
    <lineage>
        <taxon>Bacteria</taxon>
        <taxon>Pseudomonadati</taxon>
        <taxon>Bacteroidota</taxon>
        <taxon>Sphingobacteriia</taxon>
        <taxon>Sphingobacteriales</taxon>
        <taxon>Sphingobacteriaceae</taxon>
        <taxon>Sphingobacterium</taxon>
    </lineage>
</organism>
<dbReference type="RefSeq" id="WP_346086139.1">
    <property type="nucleotide sequence ID" value="NZ_BAAAZK010000006.1"/>
</dbReference>
<comment type="subunit">
    <text evidence="2 10">Heterodimer of HisH and HisF.</text>
</comment>
<evidence type="ECO:0000256" key="2">
    <source>
        <dbReference type="ARBA" id="ARBA00011152"/>
    </source>
</evidence>
<feature type="active site" description="Nucleophile" evidence="10">
    <location>
        <position position="80"/>
    </location>
</feature>
<keyword evidence="7 10" id="KW-0456">Lyase</keyword>
<comment type="pathway">
    <text evidence="1 10">Amino-acid biosynthesis; L-histidine biosynthesis; L-histidine from 5-phospho-alpha-D-ribose 1-diphosphate: step 5/9.</text>
</comment>
<evidence type="ECO:0000256" key="6">
    <source>
        <dbReference type="ARBA" id="ARBA00023102"/>
    </source>
</evidence>
<dbReference type="PANTHER" id="PTHR42701">
    <property type="entry name" value="IMIDAZOLE GLYCEROL PHOSPHATE SYNTHASE SUBUNIT HISH"/>
    <property type="match status" value="1"/>
</dbReference>
<name>A0ABP8A1L7_9SPHI</name>
<evidence type="ECO:0000313" key="13">
    <source>
        <dbReference type="Proteomes" id="UP001500167"/>
    </source>
</evidence>
<dbReference type="Proteomes" id="UP001500167">
    <property type="component" value="Unassembled WGS sequence"/>
</dbReference>
<keyword evidence="4 10" id="KW-0378">Hydrolase</keyword>
<dbReference type="PROSITE" id="PS51273">
    <property type="entry name" value="GATASE_TYPE_1"/>
    <property type="match status" value="1"/>
</dbReference>
<feature type="active site" evidence="10">
    <location>
        <position position="186"/>
    </location>
</feature>